<evidence type="ECO:0000256" key="15">
    <source>
        <dbReference type="ARBA" id="ARBA00048967"/>
    </source>
</evidence>
<comment type="cofactor">
    <cofactor evidence="1">
        <name>Mg(2+)</name>
        <dbReference type="ChEBI" id="CHEBI:18420"/>
    </cofactor>
</comment>
<dbReference type="GO" id="GO:0000287">
    <property type="term" value="F:magnesium ion binding"/>
    <property type="evidence" value="ECO:0007669"/>
    <property type="project" value="InterPro"/>
</dbReference>
<accession>A0AAN8F5Q6</accession>
<keyword evidence="6 17" id="KW-0808">Transferase</keyword>
<evidence type="ECO:0000256" key="7">
    <source>
        <dbReference type="ARBA" id="ARBA00022723"/>
    </source>
</evidence>
<evidence type="ECO:0000313" key="21">
    <source>
        <dbReference type="Proteomes" id="UP001331761"/>
    </source>
</evidence>
<keyword evidence="13 17" id="KW-0324">Glycolysis</keyword>
<dbReference type="Gene3D" id="3.40.1380.20">
    <property type="entry name" value="Pyruvate kinase, C-terminal domain"/>
    <property type="match status" value="1"/>
</dbReference>
<dbReference type="FunFam" id="3.40.1380.20:FF:000001">
    <property type="entry name" value="Pyruvate kinase"/>
    <property type="match status" value="1"/>
</dbReference>
<keyword evidence="14 20" id="KW-0670">Pyruvate</keyword>
<comment type="subunit">
    <text evidence="5">Homotetramer.</text>
</comment>
<keyword evidence="8" id="KW-0547">Nucleotide-binding</keyword>
<keyword evidence="21" id="KW-1185">Reference proteome</keyword>
<dbReference type="NCBIfam" id="NF004491">
    <property type="entry name" value="PRK05826.1"/>
    <property type="match status" value="1"/>
</dbReference>
<evidence type="ECO:0000259" key="19">
    <source>
        <dbReference type="Pfam" id="PF02887"/>
    </source>
</evidence>
<dbReference type="Pfam" id="PF00224">
    <property type="entry name" value="PK"/>
    <property type="match status" value="1"/>
</dbReference>
<dbReference type="FunFam" id="2.40.33.10:FF:000001">
    <property type="entry name" value="Pyruvate kinase"/>
    <property type="match status" value="1"/>
</dbReference>
<evidence type="ECO:0000256" key="13">
    <source>
        <dbReference type="ARBA" id="ARBA00023152"/>
    </source>
</evidence>
<dbReference type="EC" id="2.7.1.40" evidence="17"/>
<evidence type="ECO:0000256" key="5">
    <source>
        <dbReference type="ARBA" id="ARBA00011881"/>
    </source>
</evidence>
<evidence type="ECO:0000256" key="6">
    <source>
        <dbReference type="ARBA" id="ARBA00022679"/>
    </source>
</evidence>
<evidence type="ECO:0000256" key="8">
    <source>
        <dbReference type="ARBA" id="ARBA00022741"/>
    </source>
</evidence>
<dbReference type="InterPro" id="IPR015813">
    <property type="entry name" value="Pyrv/PenolPyrv_kinase-like_dom"/>
</dbReference>
<dbReference type="NCBIfam" id="NF004978">
    <property type="entry name" value="PRK06354.1"/>
    <property type="match status" value="1"/>
</dbReference>
<comment type="catalytic activity">
    <reaction evidence="15">
        <text>pyruvate + ATP = phosphoenolpyruvate + ADP + H(+)</text>
        <dbReference type="Rhea" id="RHEA:18157"/>
        <dbReference type="ChEBI" id="CHEBI:15361"/>
        <dbReference type="ChEBI" id="CHEBI:15378"/>
        <dbReference type="ChEBI" id="CHEBI:30616"/>
        <dbReference type="ChEBI" id="CHEBI:58702"/>
        <dbReference type="ChEBI" id="CHEBI:456216"/>
        <dbReference type="EC" id="2.7.1.40"/>
    </reaction>
    <physiologicalReaction direction="right-to-left" evidence="15">
        <dbReference type="Rhea" id="RHEA:18159"/>
    </physiologicalReaction>
</comment>
<dbReference type="InterPro" id="IPR040442">
    <property type="entry name" value="Pyrv_kinase-like_dom_sf"/>
</dbReference>
<dbReference type="SUPFAM" id="SSF51621">
    <property type="entry name" value="Phosphoenolpyruvate/pyruvate domain"/>
    <property type="match status" value="1"/>
</dbReference>
<name>A0AAN8F5Q6_TRICO</name>
<dbReference type="Gene3D" id="3.20.20.60">
    <property type="entry name" value="Phosphoenolpyruvate-binding domains"/>
    <property type="match status" value="1"/>
</dbReference>
<evidence type="ECO:0000256" key="17">
    <source>
        <dbReference type="RuleBase" id="RU000504"/>
    </source>
</evidence>
<proteinExistence type="inferred from homology"/>
<dbReference type="InterPro" id="IPR018209">
    <property type="entry name" value="Pyrv_Knase_AS"/>
</dbReference>
<dbReference type="PROSITE" id="PS00110">
    <property type="entry name" value="PYRUVATE_KINASE"/>
    <property type="match status" value="1"/>
</dbReference>
<organism evidence="20 21">
    <name type="scientific">Trichostrongylus colubriformis</name>
    <name type="common">Black scour worm</name>
    <dbReference type="NCBI Taxonomy" id="6319"/>
    <lineage>
        <taxon>Eukaryota</taxon>
        <taxon>Metazoa</taxon>
        <taxon>Ecdysozoa</taxon>
        <taxon>Nematoda</taxon>
        <taxon>Chromadorea</taxon>
        <taxon>Rhabditida</taxon>
        <taxon>Rhabditina</taxon>
        <taxon>Rhabditomorpha</taxon>
        <taxon>Strongyloidea</taxon>
        <taxon>Trichostrongylidae</taxon>
        <taxon>Trichostrongylus</taxon>
    </lineage>
</organism>
<dbReference type="InterPro" id="IPR015793">
    <property type="entry name" value="Pyrv_Knase_brl"/>
</dbReference>
<dbReference type="InterPro" id="IPR015795">
    <property type="entry name" value="Pyrv_Knase_C"/>
</dbReference>
<keyword evidence="11 17" id="KW-0460">Magnesium</keyword>
<dbReference type="Pfam" id="PF02887">
    <property type="entry name" value="PK_C"/>
    <property type="match status" value="1"/>
</dbReference>
<comment type="function">
    <text evidence="16">Pyruvate kinase that catalyzes the conversion of phosphoenolpyruvate to pyruvate with the synthesis of ATP, and which plays a key role in glycolysis.</text>
</comment>
<evidence type="ECO:0000256" key="10">
    <source>
        <dbReference type="ARBA" id="ARBA00022840"/>
    </source>
</evidence>
<dbReference type="CDD" id="cd00288">
    <property type="entry name" value="Pyruvate_Kinase"/>
    <property type="match status" value="1"/>
</dbReference>
<dbReference type="GO" id="GO:0004743">
    <property type="term" value="F:pyruvate kinase activity"/>
    <property type="evidence" value="ECO:0007669"/>
    <property type="project" value="UniProtKB-EC"/>
</dbReference>
<feature type="domain" description="Pyruvate kinase C-terminal" evidence="19">
    <location>
        <begin position="461"/>
        <end position="578"/>
    </location>
</feature>
<evidence type="ECO:0000313" key="20">
    <source>
        <dbReference type="EMBL" id="KAK5972727.1"/>
    </source>
</evidence>
<dbReference type="EMBL" id="WIXE01016363">
    <property type="protein sequence ID" value="KAK5972727.1"/>
    <property type="molecule type" value="Genomic_DNA"/>
</dbReference>
<gene>
    <name evidence="20" type="ORF">GCK32_004727</name>
</gene>
<dbReference type="GO" id="GO:0016301">
    <property type="term" value="F:kinase activity"/>
    <property type="evidence" value="ECO:0007669"/>
    <property type="project" value="UniProtKB-KW"/>
</dbReference>
<evidence type="ECO:0000259" key="18">
    <source>
        <dbReference type="Pfam" id="PF00224"/>
    </source>
</evidence>
<dbReference type="NCBIfam" id="TIGR01064">
    <property type="entry name" value="pyruv_kin"/>
    <property type="match status" value="1"/>
</dbReference>
<reference evidence="20 21" key="1">
    <citation type="submission" date="2019-10" db="EMBL/GenBank/DDBJ databases">
        <title>Assembly and Annotation for the nematode Trichostrongylus colubriformis.</title>
        <authorList>
            <person name="Martin J."/>
        </authorList>
    </citation>
    <scope>NUCLEOTIDE SEQUENCE [LARGE SCALE GENOMIC DNA]</scope>
    <source>
        <strain evidence="20">G859</strain>
        <tissue evidence="20">Whole worm</tissue>
    </source>
</reference>
<dbReference type="Gene3D" id="2.40.33.10">
    <property type="entry name" value="PK beta-barrel domain-like"/>
    <property type="match status" value="1"/>
</dbReference>
<protein>
    <recommendedName>
        <fullName evidence="17">Pyruvate kinase</fullName>
        <ecNumber evidence="17">2.7.1.40</ecNumber>
    </recommendedName>
</protein>
<dbReference type="Proteomes" id="UP001331761">
    <property type="component" value="Unassembled WGS sequence"/>
</dbReference>
<dbReference type="PANTHER" id="PTHR11817">
    <property type="entry name" value="PYRUVATE KINASE"/>
    <property type="match status" value="1"/>
</dbReference>
<feature type="domain" description="Pyruvate kinase barrel" evidence="18">
    <location>
        <begin position="97"/>
        <end position="424"/>
    </location>
</feature>
<comment type="cofactor">
    <cofactor evidence="2">
        <name>K(+)</name>
        <dbReference type="ChEBI" id="CHEBI:29103"/>
    </cofactor>
</comment>
<evidence type="ECO:0000256" key="4">
    <source>
        <dbReference type="ARBA" id="ARBA00008663"/>
    </source>
</evidence>
<dbReference type="AlphaFoldDB" id="A0AAN8F5Q6"/>
<dbReference type="GO" id="GO:0005524">
    <property type="term" value="F:ATP binding"/>
    <property type="evidence" value="ECO:0007669"/>
    <property type="project" value="UniProtKB-KW"/>
</dbReference>
<dbReference type="SUPFAM" id="SSF50800">
    <property type="entry name" value="PK beta-barrel domain-like"/>
    <property type="match status" value="1"/>
</dbReference>
<keyword evidence="7" id="KW-0479">Metal-binding</keyword>
<dbReference type="InterPro" id="IPR001697">
    <property type="entry name" value="Pyr_Knase"/>
</dbReference>
<comment type="pathway">
    <text evidence="3 17">Carbohydrate degradation; glycolysis; pyruvate from D-glyceraldehyde 3-phosphate: step 5/5.</text>
</comment>
<comment type="similarity">
    <text evidence="4 17">Belongs to the pyruvate kinase family.</text>
</comment>
<dbReference type="InterPro" id="IPR011037">
    <property type="entry name" value="Pyrv_Knase-like_insert_dom_sf"/>
</dbReference>
<evidence type="ECO:0000256" key="16">
    <source>
        <dbReference type="ARBA" id="ARBA00058419"/>
    </source>
</evidence>
<evidence type="ECO:0000256" key="11">
    <source>
        <dbReference type="ARBA" id="ARBA00022842"/>
    </source>
</evidence>
<keyword evidence="9 17" id="KW-0418">Kinase</keyword>
<dbReference type="FunFam" id="3.20.20.60:FF:000025">
    <property type="entry name" value="Pyruvate kinase"/>
    <property type="match status" value="1"/>
</dbReference>
<evidence type="ECO:0000256" key="9">
    <source>
        <dbReference type="ARBA" id="ARBA00022777"/>
    </source>
</evidence>
<evidence type="ECO:0000256" key="1">
    <source>
        <dbReference type="ARBA" id="ARBA00001946"/>
    </source>
</evidence>
<evidence type="ECO:0000256" key="3">
    <source>
        <dbReference type="ARBA" id="ARBA00004997"/>
    </source>
</evidence>
<dbReference type="InterPro" id="IPR036918">
    <property type="entry name" value="Pyrv_Knase_C_sf"/>
</dbReference>
<evidence type="ECO:0000256" key="14">
    <source>
        <dbReference type="ARBA" id="ARBA00023317"/>
    </source>
</evidence>
<dbReference type="InterPro" id="IPR015806">
    <property type="entry name" value="Pyrv_Knase_insert_dom_sf"/>
</dbReference>
<evidence type="ECO:0000256" key="2">
    <source>
        <dbReference type="ARBA" id="ARBA00001958"/>
    </source>
</evidence>
<keyword evidence="10" id="KW-0067">ATP-binding</keyword>
<dbReference type="SUPFAM" id="SSF52935">
    <property type="entry name" value="PK C-terminal domain-like"/>
    <property type="match status" value="1"/>
</dbReference>
<sequence>MSDLLAKVGEKMTEMEQKLAEVLHLGSTDGNEADEVVDKVPEVPKVVRRPTLARRMTVEEEHMGVYFVQEQKIGDVATTHLEHLCRLDIREPPHVVRKTGIICTIGPACRSVDMLQEMIQNGMNIARLNFSHGTHQYHAETIANIREACESFSEIRQIGIALDTKGPEIRTGILVGGPSAEIELVKGGSILLTTDDHFKESSTAINLYVDYKNISKVLKEGSHVFVDDGLISLVVDEIRENGVVCTVENGGMLGSRKGVNLPGTIVDLPAVSDKDIQDLKFGVDQGVDIVFASFIRSAEGVRTIRKVLGEKGKDIKLIAKIENQEGMDNADEIIEESDGIMVARGDLGIEIPVEKVFLAQKMLIAKCNKAGKPVICATQMLESMVKKPRPTRAEGSDVANAVLDGADCVMLSGETAKGDYPVEALKIMHFICKEAEAAAYHRKFFEELLVNTPRPTDMTQTIAIAATSAAASCNASAILLITTTGRSALCCSRYKSPVPVLTISRSASVCRQLHLYRGIFPIHYDKPRCADWPTDVDNRINHGIEIGKDRGFIHRGDFLVVITGWRQGAGFTNTLRIITAS</sequence>
<dbReference type="PRINTS" id="PR01050">
    <property type="entry name" value="PYRUVTKNASE"/>
</dbReference>
<evidence type="ECO:0000256" key="12">
    <source>
        <dbReference type="ARBA" id="ARBA00022958"/>
    </source>
</evidence>
<keyword evidence="12" id="KW-0630">Potassium</keyword>
<comment type="caution">
    <text evidence="20">The sequence shown here is derived from an EMBL/GenBank/DDBJ whole genome shotgun (WGS) entry which is preliminary data.</text>
</comment>
<dbReference type="GO" id="GO:0030955">
    <property type="term" value="F:potassium ion binding"/>
    <property type="evidence" value="ECO:0007669"/>
    <property type="project" value="InterPro"/>
</dbReference>